<name>A0A979FX56_HYAAZ</name>
<keyword evidence="3" id="KW-1185">Reference proteome</keyword>
<evidence type="ECO:0000256" key="2">
    <source>
        <dbReference type="SAM" id="Phobius"/>
    </source>
</evidence>
<feature type="region of interest" description="Disordered" evidence="1">
    <location>
        <begin position="773"/>
        <end position="795"/>
    </location>
</feature>
<keyword evidence="2" id="KW-1133">Transmembrane helix</keyword>
<feature type="region of interest" description="Disordered" evidence="1">
    <location>
        <begin position="304"/>
        <end position="346"/>
    </location>
</feature>
<dbReference type="KEGG" id="hazt:108682886"/>
<feature type="compositionally biased region" description="Polar residues" evidence="1">
    <location>
        <begin position="8"/>
        <end position="33"/>
    </location>
</feature>
<feature type="compositionally biased region" description="Polar residues" evidence="1">
    <location>
        <begin position="773"/>
        <end position="784"/>
    </location>
</feature>
<evidence type="ECO:0000313" key="4">
    <source>
        <dbReference type="RefSeq" id="XP_047740962.1"/>
    </source>
</evidence>
<sequence>MSLGGIMSPSNTSNSLRGFPSCQNCTSTPSSESRPLHPILPTSDVTDTLFVHPYRQEELRHYQQSSLDSNDYPGNIWLPRASQDETALQLDSEQTSRNENTQPSLVISSCISREGSPVFSCPSPITAPSLPTPSPTRYLSVSPSATSLSSSRQSIFLPTGVVRSASAYTYPTLHLPIPPRSPGLSPVTRVSFSTDPGSSFGSSVSTPYGGSQAADEVGSAFTSSEVRVDLTNQNAHYGEPFLRQTGASGEPFLRQAGASGEPYRLQAGASGLLVSLTSLTQVPAPPVYSPPPSYDQLCDPNALPTYDEATRHSSGGKRRGGDVFTLPPVPPGASPPPHPDTHAPLAPITPSQLIQLDGDETRGRDRLASLVEDLANSEGGYSTILDAIPHEPALHTAPPVPVRFVARCSLERLRPPEVRLPCLLTSACNKELVRQELNRRWPFIVSAQEDDRCPGLILVECSSNLTIARLPDAEYRLNSPLETIDSSQYRDMATRINVDGRSPSRDGRFIFPSVNEMHLGEERRFSTGTRRSSNERPGSQSSERRSSTGGPLVLDVSRRTSVDGRRFSEERTNADELGSVNSPLLLEHTRAHNADPTAHSLWRFRLRSNSSEQDASSEGIPHLQRDISDVTTADSINCETEDYFRSSTARTATTSVTWQDECNNRMNLSSLLTYHDNLHRSSLDESFAEDPAQPGAFSFSSASFRNQRPSLAMTHFNSNASSRRNINVDASDETIQNSPDITSLSNAVPTTDNAVDNNLGTISTENLTTYHNVPSSSGPSNCVRPQNPAVSRGSANRPIITCSRSNPFAHLSTTIMGSVPSGVIAGGLAGSLAGLGVLDTSDLNNHVLFYLCGRCVSFDSFDADSVKVHLDLECPGMRGKWARTSELYLALRAAFLVALVLIAFPYFIINSI</sequence>
<feature type="compositionally biased region" description="Basic and acidic residues" evidence="1">
    <location>
        <begin position="556"/>
        <end position="574"/>
    </location>
</feature>
<evidence type="ECO:0000313" key="3">
    <source>
        <dbReference type="Proteomes" id="UP000694843"/>
    </source>
</evidence>
<evidence type="ECO:0000256" key="1">
    <source>
        <dbReference type="SAM" id="MobiDB-lite"/>
    </source>
</evidence>
<feature type="compositionally biased region" description="Pro residues" evidence="1">
    <location>
        <begin position="327"/>
        <end position="338"/>
    </location>
</feature>
<protein>
    <submittedName>
        <fullName evidence="4">Uncharacterized protein LOC108682886</fullName>
    </submittedName>
</protein>
<feature type="compositionally biased region" description="Polar residues" evidence="1">
    <location>
        <begin position="526"/>
        <end position="541"/>
    </location>
</feature>
<dbReference type="RefSeq" id="XP_047740962.1">
    <property type="nucleotide sequence ID" value="XM_047885006.1"/>
</dbReference>
<gene>
    <name evidence="4" type="primary">LOC108682886</name>
</gene>
<organism evidence="3 4">
    <name type="scientific">Hyalella azteca</name>
    <name type="common">Amphipod</name>
    <dbReference type="NCBI Taxonomy" id="294128"/>
    <lineage>
        <taxon>Eukaryota</taxon>
        <taxon>Metazoa</taxon>
        <taxon>Ecdysozoa</taxon>
        <taxon>Arthropoda</taxon>
        <taxon>Crustacea</taxon>
        <taxon>Multicrustacea</taxon>
        <taxon>Malacostraca</taxon>
        <taxon>Eumalacostraca</taxon>
        <taxon>Peracarida</taxon>
        <taxon>Amphipoda</taxon>
        <taxon>Senticaudata</taxon>
        <taxon>Talitrida</taxon>
        <taxon>Talitroidea</taxon>
        <taxon>Hyalellidae</taxon>
        <taxon>Hyalella</taxon>
    </lineage>
</organism>
<keyword evidence="2" id="KW-0472">Membrane</keyword>
<reference evidence="4" key="1">
    <citation type="submission" date="2025-08" db="UniProtKB">
        <authorList>
            <consortium name="RefSeq"/>
        </authorList>
    </citation>
    <scope>IDENTIFICATION</scope>
    <source>
        <tissue evidence="4">Whole organism</tissue>
    </source>
</reference>
<keyword evidence="2" id="KW-0812">Transmembrane</keyword>
<feature type="transmembrane region" description="Helical" evidence="2">
    <location>
        <begin position="887"/>
        <end position="909"/>
    </location>
</feature>
<proteinExistence type="predicted"/>
<dbReference type="OrthoDB" id="10266848at2759"/>
<feature type="region of interest" description="Disordered" evidence="1">
    <location>
        <begin position="1"/>
        <end position="41"/>
    </location>
</feature>
<dbReference type="Proteomes" id="UP000694843">
    <property type="component" value="Unplaced"/>
</dbReference>
<dbReference type="AlphaFoldDB" id="A0A979FX56"/>
<dbReference type="GeneID" id="108682886"/>
<accession>A0A979FX56</accession>
<feature type="region of interest" description="Disordered" evidence="1">
    <location>
        <begin position="520"/>
        <end position="575"/>
    </location>
</feature>